<dbReference type="Proteomes" id="UP000053927">
    <property type="component" value="Unassembled WGS sequence"/>
</dbReference>
<keyword evidence="3" id="KW-1185">Reference proteome</keyword>
<proteinExistence type="predicted"/>
<organism evidence="2 3">
    <name type="scientific">Stereum hirsutum (strain FP-91666)</name>
    <name type="common">White-rot fungus</name>
    <dbReference type="NCBI Taxonomy" id="721885"/>
    <lineage>
        <taxon>Eukaryota</taxon>
        <taxon>Fungi</taxon>
        <taxon>Dikarya</taxon>
        <taxon>Basidiomycota</taxon>
        <taxon>Agaricomycotina</taxon>
        <taxon>Agaricomycetes</taxon>
        <taxon>Russulales</taxon>
        <taxon>Stereaceae</taxon>
        <taxon>Stereum</taxon>
    </lineage>
</organism>
<dbReference type="EMBL" id="JH687406">
    <property type="protein sequence ID" value="EIM79316.1"/>
    <property type="molecule type" value="Genomic_DNA"/>
</dbReference>
<sequence>MARGSTHRPQCAYARASSAPYSTTGNGSTLQPKAKAAPRKKATSEEIAKRKAMAEKKKVWIASLIEWKDPFNGGRPYQQVKGTMCMFKSDGKHAYGLTEQEILTLPHETIQNSRKSYYACADLGALSLRKLHFIDPSFVIPPEDLERPKPISRGLVNAPRKLMEKTKDGPRRIKSNYKETSVYMAVRRETEDTKVAILFGARSLGFNLFT</sequence>
<protein>
    <submittedName>
        <fullName evidence="2">Uncharacterized protein</fullName>
    </submittedName>
</protein>
<feature type="compositionally biased region" description="Polar residues" evidence="1">
    <location>
        <begin position="19"/>
        <end position="31"/>
    </location>
</feature>
<dbReference type="GeneID" id="18802453"/>
<dbReference type="KEGG" id="shs:STEHIDRAFT_163836"/>
<dbReference type="OrthoDB" id="3051604at2759"/>
<gene>
    <name evidence="2" type="ORF">STEHIDRAFT_163836</name>
</gene>
<reference evidence="3" key="1">
    <citation type="journal article" date="2012" name="Science">
        <title>The Paleozoic origin of enzymatic lignin decomposition reconstructed from 31 fungal genomes.</title>
        <authorList>
            <person name="Floudas D."/>
            <person name="Binder M."/>
            <person name="Riley R."/>
            <person name="Barry K."/>
            <person name="Blanchette R.A."/>
            <person name="Henrissat B."/>
            <person name="Martinez A.T."/>
            <person name="Otillar R."/>
            <person name="Spatafora J.W."/>
            <person name="Yadav J.S."/>
            <person name="Aerts A."/>
            <person name="Benoit I."/>
            <person name="Boyd A."/>
            <person name="Carlson A."/>
            <person name="Copeland A."/>
            <person name="Coutinho P.M."/>
            <person name="de Vries R.P."/>
            <person name="Ferreira P."/>
            <person name="Findley K."/>
            <person name="Foster B."/>
            <person name="Gaskell J."/>
            <person name="Glotzer D."/>
            <person name="Gorecki P."/>
            <person name="Heitman J."/>
            <person name="Hesse C."/>
            <person name="Hori C."/>
            <person name="Igarashi K."/>
            <person name="Jurgens J.A."/>
            <person name="Kallen N."/>
            <person name="Kersten P."/>
            <person name="Kohler A."/>
            <person name="Kuees U."/>
            <person name="Kumar T.K.A."/>
            <person name="Kuo A."/>
            <person name="LaButti K."/>
            <person name="Larrondo L.F."/>
            <person name="Lindquist E."/>
            <person name="Ling A."/>
            <person name="Lombard V."/>
            <person name="Lucas S."/>
            <person name="Lundell T."/>
            <person name="Martin R."/>
            <person name="McLaughlin D.J."/>
            <person name="Morgenstern I."/>
            <person name="Morin E."/>
            <person name="Murat C."/>
            <person name="Nagy L.G."/>
            <person name="Nolan M."/>
            <person name="Ohm R.A."/>
            <person name="Patyshakuliyeva A."/>
            <person name="Rokas A."/>
            <person name="Ruiz-Duenas F.J."/>
            <person name="Sabat G."/>
            <person name="Salamov A."/>
            <person name="Samejima M."/>
            <person name="Schmutz J."/>
            <person name="Slot J.C."/>
            <person name="St John F."/>
            <person name="Stenlid J."/>
            <person name="Sun H."/>
            <person name="Sun S."/>
            <person name="Syed K."/>
            <person name="Tsang A."/>
            <person name="Wiebenga A."/>
            <person name="Young D."/>
            <person name="Pisabarro A."/>
            <person name="Eastwood D.C."/>
            <person name="Martin F."/>
            <person name="Cullen D."/>
            <person name="Grigoriev I.V."/>
            <person name="Hibbett D.S."/>
        </authorList>
    </citation>
    <scope>NUCLEOTIDE SEQUENCE [LARGE SCALE GENOMIC DNA]</scope>
    <source>
        <strain evidence="3">FP-91666</strain>
    </source>
</reference>
<dbReference type="eggNOG" id="ENOG502R3D3">
    <property type="taxonomic scope" value="Eukaryota"/>
</dbReference>
<evidence type="ECO:0000256" key="1">
    <source>
        <dbReference type="SAM" id="MobiDB-lite"/>
    </source>
</evidence>
<evidence type="ECO:0000313" key="2">
    <source>
        <dbReference type="EMBL" id="EIM79316.1"/>
    </source>
</evidence>
<accession>R7RVT6</accession>
<evidence type="ECO:0000313" key="3">
    <source>
        <dbReference type="Proteomes" id="UP000053927"/>
    </source>
</evidence>
<feature type="region of interest" description="Disordered" evidence="1">
    <location>
        <begin position="1"/>
        <end position="46"/>
    </location>
</feature>
<dbReference type="AlphaFoldDB" id="R7RVT6"/>
<name>R7RVT6_STEHR</name>
<dbReference type="RefSeq" id="XP_007311614.1">
    <property type="nucleotide sequence ID" value="XM_007311552.1"/>
</dbReference>